<keyword evidence="2" id="KW-0812">Transmembrane</keyword>
<comment type="caution">
    <text evidence="3">The sequence shown here is derived from an EMBL/GenBank/DDBJ whole genome shotgun (WGS) entry which is preliminary data.</text>
</comment>
<feature type="transmembrane region" description="Helical" evidence="2">
    <location>
        <begin position="233"/>
        <end position="265"/>
    </location>
</feature>
<feature type="transmembrane region" description="Helical" evidence="2">
    <location>
        <begin position="158"/>
        <end position="175"/>
    </location>
</feature>
<dbReference type="AlphaFoldDB" id="A0A5M4FHI3"/>
<organism evidence="3 4">
    <name type="scientific">Aeromicrobium ginsengisoli</name>
    <dbReference type="NCBI Taxonomy" id="363867"/>
    <lineage>
        <taxon>Bacteria</taxon>
        <taxon>Bacillati</taxon>
        <taxon>Actinomycetota</taxon>
        <taxon>Actinomycetes</taxon>
        <taxon>Propionibacteriales</taxon>
        <taxon>Nocardioidaceae</taxon>
        <taxon>Aeromicrobium</taxon>
    </lineage>
</organism>
<sequence>MTTNEPPPYPGDSNPPTNDLPAYGSPPPPPGSYPPPQGGYPPPPGGGHYPAPGGYGMPYSAPEAIGYGWRKFKENAGAMILATLIVIAGTIALGALSEVIAPSPSMFTSDGFELELGASVASLIVQTITGTVGYLLYAMLTRGALDVVDGARFDIGRAFGALNVGSVLVAGLLVSLGTTVGTLLCILPGIVFSIFAFFTLFFVVDKKHDPVSSIGASFTLVGRNFGNGLLTGLLALLVLLGGAVLCLVGLLAAFPIAMLAAAYAFRRFQGQPVAP</sequence>
<evidence type="ECO:0000313" key="4">
    <source>
        <dbReference type="Proteomes" id="UP000380867"/>
    </source>
</evidence>
<evidence type="ECO:0000256" key="1">
    <source>
        <dbReference type="SAM" id="MobiDB-lite"/>
    </source>
</evidence>
<feature type="region of interest" description="Disordered" evidence="1">
    <location>
        <begin position="1"/>
        <end position="47"/>
    </location>
</feature>
<evidence type="ECO:0000256" key="2">
    <source>
        <dbReference type="SAM" id="Phobius"/>
    </source>
</evidence>
<accession>A0A5M4FHI3</accession>
<feature type="transmembrane region" description="Helical" evidence="2">
    <location>
        <begin position="76"/>
        <end position="96"/>
    </location>
</feature>
<name>A0A5M4FHI3_9ACTN</name>
<keyword evidence="4" id="KW-1185">Reference proteome</keyword>
<evidence type="ECO:0000313" key="3">
    <source>
        <dbReference type="EMBL" id="KAA1399699.1"/>
    </source>
</evidence>
<protein>
    <recommendedName>
        <fullName evidence="5">Integral membrane protein</fullName>
    </recommendedName>
</protein>
<dbReference type="RefSeq" id="WP_149687833.1">
    <property type="nucleotide sequence ID" value="NZ_SDPQ02000001.1"/>
</dbReference>
<dbReference type="EMBL" id="SDPQ02000001">
    <property type="protein sequence ID" value="KAA1399699.1"/>
    <property type="molecule type" value="Genomic_DNA"/>
</dbReference>
<reference evidence="3" key="1">
    <citation type="submission" date="2019-09" db="EMBL/GenBank/DDBJ databases">
        <authorList>
            <person name="Li J."/>
        </authorList>
    </citation>
    <scope>NUCLEOTIDE SEQUENCE [LARGE SCALE GENOMIC DNA]</scope>
    <source>
        <strain evidence="3">JCM 14732</strain>
    </source>
</reference>
<feature type="compositionally biased region" description="Pro residues" evidence="1">
    <location>
        <begin position="24"/>
        <end position="45"/>
    </location>
</feature>
<dbReference type="OrthoDB" id="4829830at2"/>
<proteinExistence type="predicted"/>
<feature type="compositionally biased region" description="Pro residues" evidence="1">
    <location>
        <begin position="1"/>
        <end position="10"/>
    </location>
</feature>
<feature type="transmembrane region" description="Helical" evidence="2">
    <location>
        <begin position="116"/>
        <end position="137"/>
    </location>
</feature>
<keyword evidence="2" id="KW-1133">Transmembrane helix</keyword>
<keyword evidence="2" id="KW-0472">Membrane</keyword>
<gene>
    <name evidence="3" type="ORF">ESP70_002755</name>
</gene>
<feature type="transmembrane region" description="Helical" evidence="2">
    <location>
        <begin position="181"/>
        <end position="204"/>
    </location>
</feature>
<evidence type="ECO:0008006" key="5">
    <source>
        <dbReference type="Google" id="ProtNLM"/>
    </source>
</evidence>
<dbReference type="Proteomes" id="UP000380867">
    <property type="component" value="Unassembled WGS sequence"/>
</dbReference>